<dbReference type="EMBL" id="VCKX01000020">
    <property type="protein sequence ID" value="TMR36975.1"/>
    <property type="molecule type" value="Genomic_DNA"/>
</dbReference>
<sequence length="611" mass="66562">MPEKGQVTFRVLGPLEVTLAGKEIPIPAAKQRILLAALLLKANCPVSMEELFDYIWSGAPPANARGAVQTYVARLRTSLQAPDLIVTRRDGYSIEVPGFALDLHRFRDLVTRAEALTRSGPGTQAALLQQALTLWRGPALANVPSERLRSLATQSLGEERLTAVERRIDAELSLGRHRQMLAELRALTAEHPLHERLWGWLMTALHRSGRHAEALEAFRRLRQVLRDQLGVEPGEDLQRLHQQVLGGEPLMNGDPDSDTSPPAWIAACQLPLGVGTYVGQSELVSEATAQLLHRDVGVVPIVVVGGGPGMGKTAFAVHVAHRVRTAFPDGQWFVRLRTSDGSPRDPVDVLAEMLISAGLDRADIPDGLSARAARLRALLADRSVLLVLDDAFDATQVRCLLPGTTECAVLVTSGTNLWGLAALEDARVLRLEPLRRDEATRLLAGLIGQATHHGVLAEIARLCDDLPLALRLAAANMMGRSPAERARYLAGLRSRDRLSLLAVTGDRAAALRTSFDRTYLALPAPAQRLFRLLALVPDDECTRQGVAALLQVPAHEAEFLLEMLIAAHLVRRQIPDRFHIGPLLRLYARERLAAEELPTVQPAPVASAPLS</sequence>
<feature type="domain" description="OmpR/PhoB-type" evidence="6">
    <location>
        <begin position="1"/>
        <end position="96"/>
    </location>
</feature>
<dbReference type="GO" id="GO:0003677">
    <property type="term" value="F:DNA binding"/>
    <property type="evidence" value="ECO:0007669"/>
    <property type="project" value="UniProtKB-UniRule"/>
</dbReference>
<keyword evidence="4" id="KW-0804">Transcription</keyword>
<dbReference type="OrthoDB" id="5521887at2"/>
<keyword evidence="2" id="KW-0805">Transcription regulation</keyword>
<dbReference type="SUPFAM" id="SSF46894">
    <property type="entry name" value="C-terminal effector domain of the bipartite response regulators"/>
    <property type="match status" value="1"/>
</dbReference>
<dbReference type="InterPro" id="IPR001867">
    <property type="entry name" value="OmpR/PhoB-type_DNA-bd"/>
</dbReference>
<dbReference type="CDD" id="cd15831">
    <property type="entry name" value="BTAD"/>
    <property type="match status" value="1"/>
</dbReference>
<dbReference type="InterPro" id="IPR011990">
    <property type="entry name" value="TPR-like_helical_dom_sf"/>
</dbReference>
<dbReference type="RefSeq" id="WP_138689255.1">
    <property type="nucleotide sequence ID" value="NZ_JBHSAZ010000044.1"/>
</dbReference>
<gene>
    <name evidence="7" type="ORF">ETD85_09505</name>
</gene>
<evidence type="ECO:0000256" key="2">
    <source>
        <dbReference type="ARBA" id="ARBA00023015"/>
    </source>
</evidence>
<dbReference type="Proteomes" id="UP000306628">
    <property type="component" value="Unassembled WGS sequence"/>
</dbReference>
<dbReference type="InterPro" id="IPR016032">
    <property type="entry name" value="Sig_transdc_resp-reg_C-effctor"/>
</dbReference>
<dbReference type="Pfam" id="PF00486">
    <property type="entry name" value="Trans_reg_C"/>
    <property type="match status" value="1"/>
</dbReference>
<dbReference type="Pfam" id="PF03704">
    <property type="entry name" value="BTAD"/>
    <property type="match status" value="1"/>
</dbReference>
<evidence type="ECO:0000256" key="3">
    <source>
        <dbReference type="ARBA" id="ARBA00023125"/>
    </source>
</evidence>
<dbReference type="SUPFAM" id="SSF52540">
    <property type="entry name" value="P-loop containing nucleoside triphosphate hydrolases"/>
    <property type="match status" value="1"/>
</dbReference>
<dbReference type="InterPro" id="IPR005158">
    <property type="entry name" value="BTAD"/>
</dbReference>
<accession>A0A5S4GVI5</accession>
<keyword evidence="3 5" id="KW-0238">DNA-binding</keyword>
<keyword evidence="8" id="KW-1185">Reference proteome</keyword>
<dbReference type="Gene3D" id="1.10.10.10">
    <property type="entry name" value="Winged helix-like DNA-binding domain superfamily/Winged helix DNA-binding domain"/>
    <property type="match status" value="1"/>
</dbReference>
<dbReference type="Gene3D" id="1.25.40.10">
    <property type="entry name" value="Tetratricopeptide repeat domain"/>
    <property type="match status" value="1"/>
</dbReference>
<dbReference type="InterPro" id="IPR027417">
    <property type="entry name" value="P-loop_NTPase"/>
</dbReference>
<evidence type="ECO:0000256" key="5">
    <source>
        <dbReference type="PROSITE-ProRule" id="PRU01091"/>
    </source>
</evidence>
<comment type="caution">
    <text evidence="7">The sequence shown here is derived from an EMBL/GenBank/DDBJ whole genome shotgun (WGS) entry which is preliminary data.</text>
</comment>
<dbReference type="InterPro" id="IPR036388">
    <property type="entry name" value="WH-like_DNA-bd_sf"/>
</dbReference>
<name>A0A5S4GVI5_9ACTN</name>
<dbReference type="AlphaFoldDB" id="A0A5S4GVI5"/>
<reference evidence="7 8" key="1">
    <citation type="submission" date="2019-05" db="EMBL/GenBank/DDBJ databases">
        <title>Draft genome sequence of Nonomuraea zeae DSM 100528.</title>
        <authorList>
            <person name="Saricaoglu S."/>
            <person name="Isik K."/>
        </authorList>
    </citation>
    <scope>NUCLEOTIDE SEQUENCE [LARGE SCALE GENOMIC DNA]</scope>
    <source>
        <strain evidence="7 8">DSM 100528</strain>
    </source>
</reference>
<dbReference type="PANTHER" id="PTHR35807">
    <property type="entry name" value="TRANSCRIPTIONAL REGULATOR REDD-RELATED"/>
    <property type="match status" value="1"/>
</dbReference>
<dbReference type="PANTHER" id="PTHR35807:SF1">
    <property type="entry name" value="TRANSCRIPTIONAL REGULATOR REDD"/>
    <property type="match status" value="1"/>
</dbReference>
<feature type="DNA-binding region" description="OmpR/PhoB-type" evidence="5">
    <location>
        <begin position="1"/>
        <end position="96"/>
    </location>
</feature>
<evidence type="ECO:0000256" key="1">
    <source>
        <dbReference type="ARBA" id="ARBA00005820"/>
    </source>
</evidence>
<dbReference type="Gene3D" id="3.40.50.300">
    <property type="entry name" value="P-loop containing nucleotide triphosphate hydrolases"/>
    <property type="match status" value="1"/>
</dbReference>
<evidence type="ECO:0000313" key="8">
    <source>
        <dbReference type="Proteomes" id="UP000306628"/>
    </source>
</evidence>
<evidence type="ECO:0000256" key="4">
    <source>
        <dbReference type="ARBA" id="ARBA00023163"/>
    </source>
</evidence>
<dbReference type="PRINTS" id="PR00364">
    <property type="entry name" value="DISEASERSIST"/>
</dbReference>
<dbReference type="InterPro" id="IPR051677">
    <property type="entry name" value="AfsR-DnrI-RedD_regulator"/>
</dbReference>
<organism evidence="7 8">
    <name type="scientific">Nonomuraea zeae</name>
    <dbReference type="NCBI Taxonomy" id="1642303"/>
    <lineage>
        <taxon>Bacteria</taxon>
        <taxon>Bacillati</taxon>
        <taxon>Actinomycetota</taxon>
        <taxon>Actinomycetes</taxon>
        <taxon>Streptosporangiales</taxon>
        <taxon>Streptosporangiaceae</taxon>
        <taxon>Nonomuraea</taxon>
    </lineage>
</organism>
<dbReference type="GO" id="GO:0043531">
    <property type="term" value="F:ADP binding"/>
    <property type="evidence" value="ECO:0007669"/>
    <property type="project" value="InterPro"/>
</dbReference>
<comment type="similarity">
    <text evidence="1">Belongs to the AfsR/DnrI/RedD regulatory family.</text>
</comment>
<dbReference type="PROSITE" id="PS51755">
    <property type="entry name" value="OMPR_PHOB"/>
    <property type="match status" value="1"/>
</dbReference>
<proteinExistence type="inferred from homology"/>
<evidence type="ECO:0000313" key="7">
    <source>
        <dbReference type="EMBL" id="TMR36975.1"/>
    </source>
</evidence>
<evidence type="ECO:0000259" key="6">
    <source>
        <dbReference type="PROSITE" id="PS51755"/>
    </source>
</evidence>
<dbReference type="GO" id="GO:0000160">
    <property type="term" value="P:phosphorelay signal transduction system"/>
    <property type="evidence" value="ECO:0007669"/>
    <property type="project" value="InterPro"/>
</dbReference>
<dbReference type="InterPro" id="IPR002182">
    <property type="entry name" value="NB-ARC"/>
</dbReference>
<dbReference type="SUPFAM" id="SSF48452">
    <property type="entry name" value="TPR-like"/>
    <property type="match status" value="1"/>
</dbReference>
<dbReference type="SMART" id="SM01043">
    <property type="entry name" value="BTAD"/>
    <property type="match status" value="1"/>
</dbReference>
<dbReference type="GO" id="GO:0006355">
    <property type="term" value="P:regulation of DNA-templated transcription"/>
    <property type="evidence" value="ECO:0007669"/>
    <property type="project" value="InterPro"/>
</dbReference>
<dbReference type="SMART" id="SM00862">
    <property type="entry name" value="Trans_reg_C"/>
    <property type="match status" value="1"/>
</dbReference>
<protein>
    <submittedName>
        <fullName evidence="7">AfsR/SARP family transcriptional regulator</fullName>
    </submittedName>
</protein>
<dbReference type="Pfam" id="PF00931">
    <property type="entry name" value="NB-ARC"/>
    <property type="match status" value="1"/>
</dbReference>